<dbReference type="PANTHER" id="PTHR24287:SF5">
    <property type="entry name" value="P450, PUTATIVE (EUROFUNG)-RELATED"/>
    <property type="match status" value="1"/>
</dbReference>
<reference evidence="9 10" key="1">
    <citation type="submission" date="2023-08" db="EMBL/GenBank/DDBJ databases">
        <title>Black Yeasts Isolated from many extreme environments.</title>
        <authorList>
            <person name="Coleine C."/>
            <person name="Stajich J.E."/>
            <person name="Selbmann L."/>
        </authorList>
    </citation>
    <scope>NUCLEOTIDE SEQUENCE [LARGE SCALE GENOMIC DNA]</scope>
    <source>
        <strain evidence="9 10">CCFEE 5910</strain>
    </source>
</reference>
<dbReference type="GO" id="GO:0020037">
    <property type="term" value="F:heme binding"/>
    <property type="evidence" value="ECO:0007669"/>
    <property type="project" value="InterPro"/>
</dbReference>
<dbReference type="InterPro" id="IPR017972">
    <property type="entry name" value="Cyt_P450_CS"/>
</dbReference>
<comment type="similarity">
    <text evidence="2 7">Belongs to the cytochrome P450 family.</text>
</comment>
<proteinExistence type="inferred from homology"/>
<dbReference type="PROSITE" id="PS00086">
    <property type="entry name" value="CYTOCHROME_P450"/>
    <property type="match status" value="1"/>
</dbReference>
<evidence type="ECO:0000256" key="4">
    <source>
        <dbReference type="ARBA" id="ARBA00023002"/>
    </source>
</evidence>
<comment type="caution">
    <text evidence="9">The sequence shown here is derived from an EMBL/GenBank/DDBJ whole genome shotgun (WGS) entry which is preliminary data.</text>
</comment>
<evidence type="ECO:0000256" key="2">
    <source>
        <dbReference type="ARBA" id="ARBA00010617"/>
    </source>
</evidence>
<accession>A0AAN7SU01</accession>
<keyword evidence="10" id="KW-1185">Reference proteome</keyword>
<keyword evidence="8" id="KW-0812">Transmembrane</keyword>
<gene>
    <name evidence="9" type="ORF">LTR05_008280</name>
</gene>
<dbReference type="Gene3D" id="1.10.630.10">
    <property type="entry name" value="Cytochrome P450"/>
    <property type="match status" value="1"/>
</dbReference>
<dbReference type="AlphaFoldDB" id="A0AAN7SU01"/>
<keyword evidence="7" id="KW-0349">Heme</keyword>
<keyword evidence="8" id="KW-0472">Membrane</keyword>
<name>A0AAN7SU01_9EURO</name>
<dbReference type="InterPro" id="IPR047146">
    <property type="entry name" value="Cyt_P450_E_CYP52_fungi"/>
</dbReference>
<keyword evidence="8" id="KW-1133">Transmembrane helix</keyword>
<dbReference type="InterPro" id="IPR001128">
    <property type="entry name" value="Cyt_P450"/>
</dbReference>
<dbReference type="GO" id="GO:0016712">
    <property type="term" value="F:oxidoreductase activity, acting on paired donors, with incorporation or reduction of molecular oxygen, reduced flavin or flavoprotein as one donor, and incorporation of one atom of oxygen"/>
    <property type="evidence" value="ECO:0007669"/>
    <property type="project" value="InterPro"/>
</dbReference>
<evidence type="ECO:0000313" key="10">
    <source>
        <dbReference type="Proteomes" id="UP001309876"/>
    </source>
</evidence>
<protein>
    <recommendedName>
        <fullName evidence="11">Cytochrome P450</fullName>
    </recommendedName>
</protein>
<evidence type="ECO:0000313" key="9">
    <source>
        <dbReference type="EMBL" id="KAK5080963.1"/>
    </source>
</evidence>
<dbReference type="InterPro" id="IPR002974">
    <property type="entry name" value="Cyt_P450_E_CYP52_ascomycetes"/>
</dbReference>
<dbReference type="PRINTS" id="PR01239">
    <property type="entry name" value="EP450IICYP52"/>
</dbReference>
<keyword evidence="6 7" id="KW-0503">Monooxygenase</keyword>
<evidence type="ECO:0000256" key="1">
    <source>
        <dbReference type="ARBA" id="ARBA00001971"/>
    </source>
</evidence>
<evidence type="ECO:0000256" key="5">
    <source>
        <dbReference type="ARBA" id="ARBA00023004"/>
    </source>
</evidence>
<dbReference type="PRINTS" id="PR00385">
    <property type="entry name" value="P450"/>
</dbReference>
<organism evidence="9 10">
    <name type="scientific">Lithohypha guttulata</name>
    <dbReference type="NCBI Taxonomy" id="1690604"/>
    <lineage>
        <taxon>Eukaryota</taxon>
        <taxon>Fungi</taxon>
        <taxon>Dikarya</taxon>
        <taxon>Ascomycota</taxon>
        <taxon>Pezizomycotina</taxon>
        <taxon>Eurotiomycetes</taxon>
        <taxon>Chaetothyriomycetidae</taxon>
        <taxon>Chaetothyriales</taxon>
        <taxon>Trichomeriaceae</taxon>
        <taxon>Lithohypha</taxon>
    </lineage>
</organism>
<dbReference type="GO" id="GO:0005506">
    <property type="term" value="F:iron ion binding"/>
    <property type="evidence" value="ECO:0007669"/>
    <property type="project" value="InterPro"/>
</dbReference>
<evidence type="ECO:0008006" key="11">
    <source>
        <dbReference type="Google" id="ProtNLM"/>
    </source>
</evidence>
<evidence type="ECO:0000256" key="7">
    <source>
        <dbReference type="RuleBase" id="RU000461"/>
    </source>
</evidence>
<keyword evidence="3 7" id="KW-0479">Metal-binding</keyword>
<evidence type="ECO:0000256" key="8">
    <source>
        <dbReference type="SAM" id="Phobius"/>
    </source>
</evidence>
<dbReference type="CDD" id="cd11063">
    <property type="entry name" value="CYP52"/>
    <property type="match status" value="1"/>
</dbReference>
<comment type="cofactor">
    <cofactor evidence="1">
        <name>heme</name>
        <dbReference type="ChEBI" id="CHEBI:30413"/>
    </cofactor>
</comment>
<feature type="transmembrane region" description="Helical" evidence="8">
    <location>
        <begin position="15"/>
        <end position="33"/>
    </location>
</feature>
<dbReference type="EMBL" id="JAVRRJ010000011">
    <property type="protein sequence ID" value="KAK5080963.1"/>
    <property type="molecule type" value="Genomic_DNA"/>
</dbReference>
<keyword evidence="4 7" id="KW-0560">Oxidoreductase</keyword>
<evidence type="ECO:0000256" key="6">
    <source>
        <dbReference type="ARBA" id="ARBA00023033"/>
    </source>
</evidence>
<dbReference type="Pfam" id="PF00067">
    <property type="entry name" value="p450"/>
    <property type="match status" value="1"/>
</dbReference>
<dbReference type="Proteomes" id="UP001309876">
    <property type="component" value="Unassembled WGS sequence"/>
</dbReference>
<evidence type="ECO:0000256" key="3">
    <source>
        <dbReference type="ARBA" id="ARBA00022723"/>
    </source>
</evidence>
<keyword evidence="5 7" id="KW-0408">Iron</keyword>
<sequence length="532" mass="61079">MAILNHSLMTSFRPTITQTFIFLLLVLVIFTYTRRIILHRRISRLGLTAPIIPTYLPWSLEMPIKACRYFLRNRAMNAWLDEWIKLGAEKSLNYTMELRLLADIRVIMTADPENIKAVLTTQFADYGKGEQFHKEWNDFLGDSIFTTDGKLWSDSRALIRPMFQRERVADLDLVEGHVSQMFDLIGPGDGRQVDMKNLFFRFALDASTHFLFGHSAGSLTDESTEFATAFDEVQRIQALAGRAGPLRFFLPKGEFKRGLKTMDRFIEPWITEALQLTQEELDTKLSKKDTFLHALARRTRDRKVIRDQLVALLLAGRDTTSTTLSWMVLELARNQNVVRKLRAEIEEHLGKNARDKRPSYENIKNMKYLTWIINETLRLYPVVPFNVRTSLTDTTLPRGGGSDGQSPIGIPKGTAVGYSTLIMQRRKDLYPEVSGNFPDPLTWVPERWEKWQPSQQGYGGWTFIPFNGGPRICIGQQFAMVEMAYVIIRLFSEYDRIIDYGNDDVQLGITITLAPYPGVRVGFAKDSIEKQI</sequence>
<dbReference type="InterPro" id="IPR036396">
    <property type="entry name" value="Cyt_P450_sf"/>
</dbReference>
<dbReference type="PANTHER" id="PTHR24287">
    <property type="entry name" value="P450, PUTATIVE (EUROFUNG)-RELATED"/>
    <property type="match status" value="1"/>
</dbReference>
<dbReference type="SUPFAM" id="SSF48264">
    <property type="entry name" value="Cytochrome P450"/>
    <property type="match status" value="1"/>
</dbReference>